<reference evidence="4 5" key="1">
    <citation type="submission" date="2015-03" db="EMBL/GenBank/DDBJ databases">
        <title>Draft Genome Sequence of Burkholderia andropogonis type strain ICMP2807, isolated from Sorghum bicolor.</title>
        <authorList>
            <person name="Lopes-Santos L."/>
            <person name="Castro D.B."/>
            <person name="Ottoboni L.M."/>
            <person name="Park D."/>
            <person name="Weirc B.S."/>
            <person name="Destefano S.A."/>
        </authorList>
    </citation>
    <scope>NUCLEOTIDE SEQUENCE [LARGE SCALE GENOMIC DNA]</scope>
    <source>
        <strain evidence="4 5">ICMP2807</strain>
    </source>
</reference>
<dbReference type="Pfam" id="PF00248">
    <property type="entry name" value="Aldo_ket_red"/>
    <property type="match status" value="1"/>
</dbReference>
<proteinExistence type="predicted"/>
<evidence type="ECO:0000256" key="1">
    <source>
        <dbReference type="ARBA" id="ARBA00023002"/>
    </source>
</evidence>
<feature type="region of interest" description="Disordered" evidence="2">
    <location>
        <begin position="313"/>
        <end position="337"/>
    </location>
</feature>
<dbReference type="STRING" id="28092.WM40_09930"/>
<dbReference type="GO" id="GO:0016491">
    <property type="term" value="F:oxidoreductase activity"/>
    <property type="evidence" value="ECO:0007669"/>
    <property type="project" value="UniProtKB-KW"/>
</dbReference>
<name>A0A0F5K0L5_9BURK</name>
<dbReference type="Gene3D" id="3.20.20.100">
    <property type="entry name" value="NADP-dependent oxidoreductase domain"/>
    <property type="match status" value="1"/>
</dbReference>
<dbReference type="FunFam" id="3.20.20.100:FF:000004">
    <property type="entry name" value="Oxidoreductase, aldo/keto reductase"/>
    <property type="match status" value="1"/>
</dbReference>
<dbReference type="SUPFAM" id="SSF51430">
    <property type="entry name" value="NAD(P)-linked oxidoreductase"/>
    <property type="match status" value="1"/>
</dbReference>
<evidence type="ECO:0000313" key="4">
    <source>
        <dbReference type="EMBL" id="KKB63651.1"/>
    </source>
</evidence>
<dbReference type="AlphaFoldDB" id="A0A0F5K0L5"/>
<organism evidence="4 5">
    <name type="scientific">Robbsia andropogonis</name>
    <dbReference type="NCBI Taxonomy" id="28092"/>
    <lineage>
        <taxon>Bacteria</taxon>
        <taxon>Pseudomonadati</taxon>
        <taxon>Pseudomonadota</taxon>
        <taxon>Betaproteobacteria</taxon>
        <taxon>Burkholderiales</taxon>
        <taxon>Burkholderiaceae</taxon>
        <taxon>Robbsia</taxon>
    </lineage>
</organism>
<protein>
    <submittedName>
        <fullName evidence="4">NADP-dependent oxidoreductase</fullName>
    </submittedName>
</protein>
<dbReference type="InterPro" id="IPR036812">
    <property type="entry name" value="NAD(P)_OxRdtase_dom_sf"/>
</dbReference>
<dbReference type="PATRIC" id="fig|28092.6.peg.2341"/>
<evidence type="ECO:0000259" key="3">
    <source>
        <dbReference type="Pfam" id="PF00248"/>
    </source>
</evidence>
<dbReference type="EMBL" id="LAQU01000008">
    <property type="protein sequence ID" value="KKB63651.1"/>
    <property type="molecule type" value="Genomic_DNA"/>
</dbReference>
<evidence type="ECO:0000256" key="2">
    <source>
        <dbReference type="SAM" id="MobiDB-lite"/>
    </source>
</evidence>
<gene>
    <name evidence="4" type="ORF">WM40_09930</name>
</gene>
<dbReference type="PANTHER" id="PTHR43364">
    <property type="entry name" value="NADH-SPECIFIC METHYLGLYOXAL REDUCTASE-RELATED"/>
    <property type="match status" value="1"/>
</dbReference>
<dbReference type="GO" id="GO:0005829">
    <property type="term" value="C:cytosol"/>
    <property type="evidence" value="ECO:0007669"/>
    <property type="project" value="UniProtKB-ARBA"/>
</dbReference>
<keyword evidence="5" id="KW-1185">Reference proteome</keyword>
<sequence>MSYRNLGRSGVKVSPLSLGTMMFGGQTDEATARRIVDKAFEQKVNFIDTADGYNGGASEEVVGRLIADQRNKWVLATKYVNARGDGPNDQGASRKYTIQAVEASLRRLKTDYIDLLYLHREDHTTPVAETLRAIDDLIRAGKIRYYGLSNHRAWKIAEFSRTADALNIDRPVASQPLYNLANRQAEQEQLEAAAYYGLGVVSYSPLARGVLTAKYTPGEKPGADTRAGRQDRRLHQTEWRPENLTLAQAVKAHAEARGLTPGQFALAWVLNNALVTSAITGPRTEAQWDDYQPALAYRFTAEDEAFVDGLVTPGHPSTPGYNDPGHPFFGRHPRHEK</sequence>
<dbReference type="Proteomes" id="UP000033618">
    <property type="component" value="Unassembled WGS sequence"/>
</dbReference>
<dbReference type="InterPro" id="IPR050523">
    <property type="entry name" value="AKR_Detox_Biosynth"/>
</dbReference>
<dbReference type="InterPro" id="IPR023210">
    <property type="entry name" value="NADP_OxRdtase_dom"/>
</dbReference>
<dbReference type="OrthoDB" id="5488419at2"/>
<keyword evidence="1" id="KW-0560">Oxidoreductase</keyword>
<dbReference type="RefSeq" id="WP_024903938.1">
    <property type="nucleotide sequence ID" value="NZ_CADFGU010000011.1"/>
</dbReference>
<accession>A0A0F5K0L5</accession>
<evidence type="ECO:0000313" key="5">
    <source>
        <dbReference type="Proteomes" id="UP000033618"/>
    </source>
</evidence>
<comment type="caution">
    <text evidence="4">The sequence shown here is derived from an EMBL/GenBank/DDBJ whole genome shotgun (WGS) entry which is preliminary data.</text>
</comment>
<dbReference type="PANTHER" id="PTHR43364:SF4">
    <property type="entry name" value="NAD(P)-LINKED OXIDOREDUCTASE SUPERFAMILY PROTEIN"/>
    <property type="match status" value="1"/>
</dbReference>
<feature type="domain" description="NADP-dependent oxidoreductase" evidence="3">
    <location>
        <begin position="15"/>
        <end position="309"/>
    </location>
</feature>